<reference evidence="3 4" key="1">
    <citation type="submission" date="2020-08" db="EMBL/GenBank/DDBJ databases">
        <title>Genomic Encyclopedia of Type Strains, Phase IV (KMG-IV): sequencing the most valuable type-strain genomes for metagenomic binning, comparative biology and taxonomic classification.</title>
        <authorList>
            <person name="Goeker M."/>
        </authorList>
    </citation>
    <scope>NUCLEOTIDE SEQUENCE [LARGE SCALE GENOMIC DNA]</scope>
    <source>
        <strain evidence="3 4">DSM 102850</strain>
    </source>
</reference>
<feature type="compositionally biased region" description="Polar residues" evidence="1">
    <location>
        <begin position="131"/>
        <end position="141"/>
    </location>
</feature>
<evidence type="ECO:0000256" key="1">
    <source>
        <dbReference type="SAM" id="MobiDB-lite"/>
    </source>
</evidence>
<name>A0A840I7I6_9PROT</name>
<feature type="compositionally biased region" description="Polar residues" evidence="1">
    <location>
        <begin position="94"/>
        <end position="103"/>
    </location>
</feature>
<feature type="signal peptide" evidence="2">
    <location>
        <begin position="1"/>
        <end position="22"/>
    </location>
</feature>
<feature type="compositionally biased region" description="Acidic residues" evidence="1">
    <location>
        <begin position="274"/>
        <end position="287"/>
    </location>
</feature>
<sequence>MKTYALIAASTLALVACGGTDAQQNADADMSPDQTVAQRDRSGSPNDTLSDDATALDDPVLARTNARERADSVYEVGSDDPAYDVADSEETQDRGMTSGSYTSDLDQDMDVAADDRMGMDGMSMDGSQSAQNQSGTDQSVAPRNDDLSASAYTANNTDAYTQDGNLITGSEAERLSGTYAATVPTGEGDATEDVILYIQGDGDQAVGTFNGEPIQVAVTGGNFTFDAPLPGVESEDIMTFTGTFMDGEIMNGVVESQGDGTTMDWSAERMSDGEMMDEAGSTDESEM</sequence>
<evidence type="ECO:0000313" key="4">
    <source>
        <dbReference type="Proteomes" id="UP000563524"/>
    </source>
</evidence>
<evidence type="ECO:0000313" key="3">
    <source>
        <dbReference type="EMBL" id="MBB4659920.1"/>
    </source>
</evidence>
<protein>
    <submittedName>
        <fullName evidence="3">Uncharacterized protein</fullName>
    </submittedName>
</protein>
<dbReference type="AlphaFoldDB" id="A0A840I7I6"/>
<gene>
    <name evidence="3" type="ORF">GGQ59_002461</name>
</gene>
<organism evidence="3 4">
    <name type="scientific">Parvularcula dongshanensis</name>
    <dbReference type="NCBI Taxonomy" id="1173995"/>
    <lineage>
        <taxon>Bacteria</taxon>
        <taxon>Pseudomonadati</taxon>
        <taxon>Pseudomonadota</taxon>
        <taxon>Alphaproteobacteria</taxon>
        <taxon>Parvularculales</taxon>
        <taxon>Parvularculaceae</taxon>
        <taxon>Parvularcula</taxon>
    </lineage>
</organism>
<feature type="compositionally biased region" description="Acidic residues" evidence="1">
    <location>
        <begin position="77"/>
        <end position="90"/>
    </location>
</feature>
<accession>A0A840I7I6</accession>
<feature type="region of interest" description="Disordered" evidence="1">
    <location>
        <begin position="23"/>
        <end position="144"/>
    </location>
</feature>
<keyword evidence="2" id="KW-0732">Signal</keyword>
<feature type="chain" id="PRO_5032436768" evidence="2">
    <location>
        <begin position="23"/>
        <end position="287"/>
    </location>
</feature>
<dbReference type="PROSITE" id="PS51257">
    <property type="entry name" value="PROKAR_LIPOPROTEIN"/>
    <property type="match status" value="1"/>
</dbReference>
<feature type="region of interest" description="Disordered" evidence="1">
    <location>
        <begin position="254"/>
        <end position="287"/>
    </location>
</feature>
<keyword evidence="4" id="KW-1185">Reference proteome</keyword>
<dbReference type="EMBL" id="JACHOB010000005">
    <property type="protein sequence ID" value="MBB4659920.1"/>
    <property type="molecule type" value="Genomic_DNA"/>
</dbReference>
<comment type="caution">
    <text evidence="3">The sequence shown here is derived from an EMBL/GenBank/DDBJ whole genome shotgun (WGS) entry which is preliminary data.</text>
</comment>
<dbReference type="RefSeq" id="WP_183818982.1">
    <property type="nucleotide sequence ID" value="NZ_JACHOB010000005.1"/>
</dbReference>
<feature type="compositionally biased region" description="Polar residues" evidence="1">
    <location>
        <begin position="23"/>
        <end position="37"/>
    </location>
</feature>
<proteinExistence type="predicted"/>
<feature type="compositionally biased region" description="Low complexity" evidence="1">
    <location>
        <begin position="47"/>
        <end position="58"/>
    </location>
</feature>
<evidence type="ECO:0000256" key="2">
    <source>
        <dbReference type="SAM" id="SignalP"/>
    </source>
</evidence>
<feature type="compositionally biased region" description="Low complexity" evidence="1">
    <location>
        <begin position="119"/>
        <end position="130"/>
    </location>
</feature>
<dbReference type="Proteomes" id="UP000563524">
    <property type="component" value="Unassembled WGS sequence"/>
</dbReference>